<name>A0ABY4F3G3_9BACT</name>
<keyword evidence="2" id="KW-1185">Reference proteome</keyword>
<evidence type="ECO:0008006" key="3">
    <source>
        <dbReference type="Google" id="ProtNLM"/>
    </source>
</evidence>
<dbReference type="RefSeq" id="WP_244714386.1">
    <property type="nucleotide sequence ID" value="NZ_CP095049.1"/>
</dbReference>
<proteinExistence type="predicted"/>
<evidence type="ECO:0000313" key="2">
    <source>
        <dbReference type="Proteomes" id="UP000831785"/>
    </source>
</evidence>
<organism evidence="1 2">
    <name type="scientific">Hymenobacter cellulosivorans</name>
    <dbReference type="NCBI Taxonomy" id="2932249"/>
    <lineage>
        <taxon>Bacteria</taxon>
        <taxon>Pseudomonadati</taxon>
        <taxon>Bacteroidota</taxon>
        <taxon>Cytophagia</taxon>
        <taxon>Cytophagales</taxon>
        <taxon>Hymenobacteraceae</taxon>
        <taxon>Hymenobacter</taxon>
    </lineage>
</organism>
<gene>
    <name evidence="1" type="ORF">MUN80_15680</name>
</gene>
<reference evidence="1 2" key="1">
    <citation type="submission" date="2022-04" db="EMBL/GenBank/DDBJ databases">
        <title>Hymenobacter sp. isolated from the air.</title>
        <authorList>
            <person name="Won M."/>
            <person name="Lee C.-M."/>
            <person name="Woen H.-Y."/>
            <person name="Kwon S.-W."/>
        </authorList>
    </citation>
    <scope>NUCLEOTIDE SEQUENCE [LARGE SCALE GENOMIC DNA]</scope>
    <source>
        <strain evidence="2">5116 S-27</strain>
    </source>
</reference>
<accession>A0ABY4F3G3</accession>
<dbReference type="PROSITE" id="PS51257">
    <property type="entry name" value="PROKAR_LIPOPROTEIN"/>
    <property type="match status" value="1"/>
</dbReference>
<dbReference type="EMBL" id="CP095049">
    <property type="protein sequence ID" value="UOQ51202.1"/>
    <property type="molecule type" value="Genomic_DNA"/>
</dbReference>
<protein>
    <recommendedName>
        <fullName evidence="3">Lipoprotein</fullName>
    </recommendedName>
</protein>
<sequence>MPIFTRSLFLLALTTASLLTSCSDKNEEPAPTPDPAPTYALSHYFYYPATNGAAAVIHPNQDITGKAQLHPTVLALDFEAKADMPHFEIERAQLKPDWKGVYPLRCRARPADPVFVSYSYHTDGYRIFRFSDFTQTLTGHVTITAYDTKRQLISGTYEVQAPGQTDPLEFSIDTKCDITLSGSFTDLKVKPQP</sequence>
<evidence type="ECO:0000313" key="1">
    <source>
        <dbReference type="EMBL" id="UOQ51202.1"/>
    </source>
</evidence>
<dbReference type="Proteomes" id="UP000831785">
    <property type="component" value="Chromosome"/>
</dbReference>